<dbReference type="Proteomes" id="UP000004810">
    <property type="component" value="Unassembled WGS sequence"/>
</dbReference>
<accession>J9EXU3</accession>
<evidence type="ECO:0000313" key="1">
    <source>
        <dbReference type="EMBL" id="EJW79989.1"/>
    </source>
</evidence>
<proteinExistence type="predicted"/>
<evidence type="ECO:0000313" key="2">
    <source>
        <dbReference type="Proteomes" id="UP000004810"/>
    </source>
</evidence>
<name>J9EXU3_WUCBA</name>
<comment type="caution">
    <text evidence="1">The sequence shown here is derived from an EMBL/GenBank/DDBJ whole genome shotgun (WGS) entry which is preliminary data.</text>
</comment>
<dbReference type="AlphaFoldDB" id="J9EXU3"/>
<protein>
    <submittedName>
        <fullName evidence="1">Uncharacterized protein</fullName>
    </submittedName>
</protein>
<dbReference type="EMBL" id="ADBV01004926">
    <property type="protein sequence ID" value="EJW79989.1"/>
    <property type="molecule type" value="Genomic_DNA"/>
</dbReference>
<reference evidence="2" key="1">
    <citation type="submission" date="2012-08" db="EMBL/GenBank/DDBJ databases">
        <title>The Genome Sequence of Wuchereria bancrofti.</title>
        <authorList>
            <person name="Nutman T.B."/>
            <person name="Fink D.L."/>
            <person name="Russ C."/>
            <person name="Young S."/>
            <person name="Zeng Q."/>
            <person name="Koehrsen M."/>
            <person name="Alvarado L."/>
            <person name="Berlin A."/>
            <person name="Chapman S.B."/>
            <person name="Chen Z."/>
            <person name="Freedman E."/>
            <person name="Gellesch M."/>
            <person name="Goldberg J."/>
            <person name="Griggs A."/>
            <person name="Gujja S."/>
            <person name="Heilman E.R."/>
            <person name="Heiman D."/>
            <person name="Hepburn T."/>
            <person name="Howarth C."/>
            <person name="Jen D."/>
            <person name="Larson L."/>
            <person name="Lewis B."/>
            <person name="Mehta T."/>
            <person name="Park D."/>
            <person name="Pearson M."/>
            <person name="Roberts A."/>
            <person name="Saif S."/>
            <person name="Shea T."/>
            <person name="Shenoy N."/>
            <person name="Sisk P."/>
            <person name="Stolte C."/>
            <person name="Sykes S."/>
            <person name="Walk T."/>
            <person name="White J."/>
            <person name="Yandava C."/>
            <person name="Haas B."/>
            <person name="Henn M.R."/>
            <person name="Nusbaum C."/>
            <person name="Birren B."/>
        </authorList>
    </citation>
    <scope>NUCLEOTIDE SEQUENCE [LARGE SCALE GENOMIC DNA]</scope>
    <source>
        <strain evidence="2">NA</strain>
    </source>
</reference>
<gene>
    <name evidence="1" type="ORF">WUBG_09102</name>
</gene>
<feature type="non-terminal residue" evidence="1">
    <location>
        <position position="51"/>
    </location>
</feature>
<sequence>MITLQPFLYVTFNGFSKIAGVKDETALLQKMFIYIPDFGAVTDGGNGVSAR</sequence>
<organism evidence="1 2">
    <name type="scientific">Wuchereria bancrofti</name>
    <dbReference type="NCBI Taxonomy" id="6293"/>
    <lineage>
        <taxon>Eukaryota</taxon>
        <taxon>Metazoa</taxon>
        <taxon>Ecdysozoa</taxon>
        <taxon>Nematoda</taxon>
        <taxon>Chromadorea</taxon>
        <taxon>Rhabditida</taxon>
        <taxon>Spirurina</taxon>
        <taxon>Spiruromorpha</taxon>
        <taxon>Filarioidea</taxon>
        <taxon>Onchocercidae</taxon>
        <taxon>Wuchereria</taxon>
    </lineage>
</organism>